<protein>
    <recommendedName>
        <fullName evidence="2">Ribosomal silencing factor RsfS</fullName>
    </recommendedName>
</protein>
<proteinExistence type="inferred from homology"/>
<dbReference type="Gene3D" id="3.30.460.10">
    <property type="entry name" value="Beta Polymerase, domain 2"/>
    <property type="match status" value="1"/>
</dbReference>
<dbReference type="Pfam" id="PF02410">
    <property type="entry name" value="RsfS"/>
    <property type="match status" value="1"/>
</dbReference>
<keyword evidence="5" id="KW-1185">Reference proteome</keyword>
<comment type="function">
    <text evidence="2">Functions as a ribosomal silencing factor. Interacts with ribosomal protein uL14 (rplN), blocking formation of intersubunit bridge B8. Prevents association of the 30S and 50S ribosomal subunits and the formation of functional ribosomes, thus repressing translation.</text>
</comment>
<dbReference type="Proteomes" id="UP000253769">
    <property type="component" value="Unassembled WGS sequence"/>
</dbReference>
<dbReference type="OrthoDB" id="9793681at2"/>
<dbReference type="AlphaFoldDB" id="A0A369WVY0"/>
<comment type="similarity">
    <text evidence="1 2">Belongs to the Iojap/RsfS family.</text>
</comment>
<dbReference type="RefSeq" id="WP_114694866.1">
    <property type="nucleotide sequence ID" value="NZ_QQOH01000001.1"/>
</dbReference>
<dbReference type="InterPro" id="IPR043519">
    <property type="entry name" value="NT_sf"/>
</dbReference>
<name>A0A369WVY0_9GAMM</name>
<dbReference type="GO" id="GO:0042256">
    <property type="term" value="P:cytosolic ribosome assembly"/>
    <property type="evidence" value="ECO:0007669"/>
    <property type="project" value="UniProtKB-UniRule"/>
</dbReference>
<evidence type="ECO:0000256" key="3">
    <source>
        <dbReference type="SAM" id="MobiDB-lite"/>
    </source>
</evidence>
<dbReference type="GO" id="GO:0043023">
    <property type="term" value="F:ribosomal large subunit binding"/>
    <property type="evidence" value="ECO:0007669"/>
    <property type="project" value="TreeGrafter"/>
</dbReference>
<evidence type="ECO:0000256" key="1">
    <source>
        <dbReference type="ARBA" id="ARBA00010574"/>
    </source>
</evidence>
<dbReference type="EMBL" id="QQOH01000001">
    <property type="protein sequence ID" value="RDE25273.1"/>
    <property type="molecule type" value="Genomic_DNA"/>
</dbReference>
<comment type="caution">
    <text evidence="4">The sequence shown here is derived from an EMBL/GenBank/DDBJ whole genome shotgun (WGS) entry which is preliminary data.</text>
</comment>
<comment type="subunit">
    <text evidence="2">Interacts with ribosomal protein uL14 (rplN).</text>
</comment>
<keyword evidence="2" id="KW-0810">Translation regulation</keyword>
<feature type="region of interest" description="Disordered" evidence="3">
    <location>
        <begin position="109"/>
        <end position="129"/>
    </location>
</feature>
<dbReference type="GO" id="GO:0005737">
    <property type="term" value="C:cytoplasm"/>
    <property type="evidence" value="ECO:0007669"/>
    <property type="project" value="UniProtKB-SubCell"/>
</dbReference>
<dbReference type="GO" id="GO:0090071">
    <property type="term" value="P:negative regulation of ribosome biogenesis"/>
    <property type="evidence" value="ECO:0007669"/>
    <property type="project" value="UniProtKB-UniRule"/>
</dbReference>
<reference evidence="4 5" key="1">
    <citation type="submission" date="2018-07" db="EMBL/GenBank/DDBJ databases">
        <title>Motiliproteus coralliicola sp. nov., a bacterium isolated from Coral.</title>
        <authorList>
            <person name="Wang G."/>
        </authorList>
    </citation>
    <scope>NUCLEOTIDE SEQUENCE [LARGE SCALE GENOMIC DNA]</scope>
    <source>
        <strain evidence="4 5">C34</strain>
    </source>
</reference>
<dbReference type="GO" id="GO:0017148">
    <property type="term" value="P:negative regulation of translation"/>
    <property type="evidence" value="ECO:0007669"/>
    <property type="project" value="UniProtKB-UniRule"/>
</dbReference>
<evidence type="ECO:0000256" key="2">
    <source>
        <dbReference type="HAMAP-Rule" id="MF_01477"/>
    </source>
</evidence>
<organism evidence="4 5">
    <name type="scientific">Motiliproteus coralliicola</name>
    <dbReference type="NCBI Taxonomy" id="2283196"/>
    <lineage>
        <taxon>Bacteria</taxon>
        <taxon>Pseudomonadati</taxon>
        <taxon>Pseudomonadota</taxon>
        <taxon>Gammaproteobacteria</taxon>
        <taxon>Oceanospirillales</taxon>
        <taxon>Oceanospirillaceae</taxon>
        <taxon>Motiliproteus</taxon>
    </lineage>
</organism>
<evidence type="ECO:0000313" key="4">
    <source>
        <dbReference type="EMBL" id="RDE25273.1"/>
    </source>
</evidence>
<accession>A0A369WVY0</accession>
<keyword evidence="2" id="KW-0678">Repressor</keyword>
<dbReference type="NCBIfam" id="TIGR00090">
    <property type="entry name" value="rsfS_iojap_ybeB"/>
    <property type="match status" value="1"/>
</dbReference>
<comment type="subcellular location">
    <subcellularLocation>
        <location evidence="2">Cytoplasm</location>
    </subcellularLocation>
</comment>
<dbReference type="SUPFAM" id="SSF81301">
    <property type="entry name" value="Nucleotidyltransferase"/>
    <property type="match status" value="1"/>
</dbReference>
<dbReference type="HAMAP" id="MF_01477">
    <property type="entry name" value="Iojap_RsfS"/>
    <property type="match status" value="1"/>
</dbReference>
<dbReference type="PANTHER" id="PTHR21043">
    <property type="entry name" value="IOJAP SUPERFAMILY ORTHOLOG"/>
    <property type="match status" value="1"/>
</dbReference>
<sequence length="129" mass="14034">MTTEQLLQLVETALEDNKARDLVRLDVRGKSSVTDFMVIASGSSNRHVKASADSVVQAAKQAGLQPLGVEGMDSAEWALVDLGDVVVHVMQVHARDFYDLERLWGPDAVSDAESDAEQDAARTGEPRRN</sequence>
<gene>
    <name evidence="2 4" type="primary">rsfS</name>
    <name evidence="4" type="ORF">DV711_00330</name>
</gene>
<dbReference type="PANTHER" id="PTHR21043:SF0">
    <property type="entry name" value="MITOCHONDRIAL ASSEMBLY OF RIBOSOMAL LARGE SUBUNIT PROTEIN 1"/>
    <property type="match status" value="1"/>
</dbReference>
<dbReference type="InterPro" id="IPR004394">
    <property type="entry name" value="Iojap/RsfS/C7orf30"/>
</dbReference>
<feature type="compositionally biased region" description="Basic and acidic residues" evidence="3">
    <location>
        <begin position="119"/>
        <end position="129"/>
    </location>
</feature>
<evidence type="ECO:0000313" key="5">
    <source>
        <dbReference type="Proteomes" id="UP000253769"/>
    </source>
</evidence>
<keyword evidence="2" id="KW-0963">Cytoplasm</keyword>